<accession>A0A0G1ET79</accession>
<dbReference type="AlphaFoldDB" id="A0A0G1ET79"/>
<dbReference type="EMBL" id="LCFB01000001">
    <property type="protein sequence ID" value="KKS86286.1"/>
    <property type="molecule type" value="Genomic_DNA"/>
</dbReference>
<dbReference type="Proteomes" id="UP000034543">
    <property type="component" value="Unassembled WGS sequence"/>
</dbReference>
<proteinExistence type="predicted"/>
<evidence type="ECO:0000313" key="3">
    <source>
        <dbReference type="Proteomes" id="UP000034543"/>
    </source>
</evidence>
<evidence type="ECO:0000259" key="1">
    <source>
        <dbReference type="Pfam" id="PF08241"/>
    </source>
</evidence>
<sequence length="245" mass="28446">MKKFWFLVEKLLGVYRWHPKIALRYLPVVNELRKRHAESVLEVGSNGLGIAPYFKRRVVGLDVHFAPPFHPDLIAVRGSATAIPFADKSYAAVISLDMLEHIEPSKRKQVIQEMLRVAKSQVCIGVPCGVEARQQDEELRQIYKNKHGKDFTYLAEQVTYGVPEKRDVLDYIQVASQSLKRRVHIRIQGNINLKLRFFLMQGWMSSNLFINLIFRKLMLLCIPILRRLNQAPVYRQLFLVTIYDA</sequence>
<dbReference type="STRING" id="1618436.UV59_C0001G0009"/>
<protein>
    <submittedName>
        <fullName evidence="2">WsaE</fullName>
    </submittedName>
</protein>
<name>A0A0G1ET79_9BACT</name>
<dbReference type="GO" id="GO:0008757">
    <property type="term" value="F:S-adenosylmethionine-dependent methyltransferase activity"/>
    <property type="evidence" value="ECO:0007669"/>
    <property type="project" value="InterPro"/>
</dbReference>
<dbReference type="Pfam" id="PF08241">
    <property type="entry name" value="Methyltransf_11"/>
    <property type="match status" value="1"/>
</dbReference>
<gene>
    <name evidence="2" type="ORF">UV59_C0001G0009</name>
</gene>
<dbReference type="SUPFAM" id="SSF53335">
    <property type="entry name" value="S-adenosyl-L-methionine-dependent methyltransferases"/>
    <property type="match status" value="1"/>
</dbReference>
<dbReference type="InterPro" id="IPR013216">
    <property type="entry name" value="Methyltransf_11"/>
</dbReference>
<dbReference type="Gene3D" id="3.40.50.150">
    <property type="entry name" value="Vaccinia Virus protein VP39"/>
    <property type="match status" value="1"/>
</dbReference>
<feature type="domain" description="Methyltransferase type 11" evidence="1">
    <location>
        <begin position="74"/>
        <end position="120"/>
    </location>
</feature>
<reference evidence="2 3" key="1">
    <citation type="journal article" date="2015" name="Nature">
        <title>rRNA introns, odd ribosomes, and small enigmatic genomes across a large radiation of phyla.</title>
        <authorList>
            <person name="Brown C.T."/>
            <person name="Hug L.A."/>
            <person name="Thomas B.C."/>
            <person name="Sharon I."/>
            <person name="Castelle C.J."/>
            <person name="Singh A."/>
            <person name="Wilkins M.J."/>
            <person name="Williams K.H."/>
            <person name="Banfield J.F."/>
        </authorList>
    </citation>
    <scope>NUCLEOTIDE SEQUENCE [LARGE SCALE GENOMIC DNA]</scope>
</reference>
<evidence type="ECO:0000313" key="2">
    <source>
        <dbReference type="EMBL" id="KKS86286.1"/>
    </source>
</evidence>
<comment type="caution">
    <text evidence="2">The sequence shown here is derived from an EMBL/GenBank/DDBJ whole genome shotgun (WGS) entry which is preliminary data.</text>
</comment>
<dbReference type="InterPro" id="IPR029063">
    <property type="entry name" value="SAM-dependent_MTases_sf"/>
</dbReference>
<organism evidence="2 3">
    <name type="scientific">Candidatus Gottesmanbacteria bacterium GW2011_GWA1_43_11</name>
    <dbReference type="NCBI Taxonomy" id="1618436"/>
    <lineage>
        <taxon>Bacteria</taxon>
        <taxon>Candidatus Gottesmaniibacteriota</taxon>
    </lineage>
</organism>